<evidence type="ECO:0000313" key="2">
    <source>
        <dbReference type="EMBL" id="KAF2841867.1"/>
    </source>
</evidence>
<organism evidence="2 3">
    <name type="scientific">Patellaria atrata CBS 101060</name>
    <dbReference type="NCBI Taxonomy" id="1346257"/>
    <lineage>
        <taxon>Eukaryota</taxon>
        <taxon>Fungi</taxon>
        <taxon>Dikarya</taxon>
        <taxon>Ascomycota</taxon>
        <taxon>Pezizomycotina</taxon>
        <taxon>Dothideomycetes</taxon>
        <taxon>Dothideomycetes incertae sedis</taxon>
        <taxon>Patellariales</taxon>
        <taxon>Patellariaceae</taxon>
        <taxon>Patellaria</taxon>
    </lineage>
</organism>
<feature type="region of interest" description="Disordered" evidence="1">
    <location>
        <begin position="25"/>
        <end position="54"/>
    </location>
</feature>
<dbReference type="OrthoDB" id="3359339at2759"/>
<feature type="region of interest" description="Disordered" evidence="1">
    <location>
        <begin position="66"/>
        <end position="129"/>
    </location>
</feature>
<sequence>MSREYQGQNPLDIAKKAEQDLNSYGAKVGDDASGLNTYKKAAGDSTTESGVDDTVRHKFPGADVTYGSAASGAGQNREIPESEGGGVYPDTGRPLKVADFGSGVGAPEAKAMRDAERRGGNDDVREDVR</sequence>
<proteinExistence type="predicted"/>
<gene>
    <name evidence="2" type="ORF">M501DRAFT_928263</name>
</gene>
<dbReference type="EMBL" id="MU006090">
    <property type="protein sequence ID" value="KAF2841867.1"/>
    <property type="molecule type" value="Genomic_DNA"/>
</dbReference>
<keyword evidence="3" id="KW-1185">Reference proteome</keyword>
<evidence type="ECO:0000313" key="3">
    <source>
        <dbReference type="Proteomes" id="UP000799429"/>
    </source>
</evidence>
<dbReference type="AlphaFoldDB" id="A0A9P4SHE7"/>
<name>A0A9P4SHE7_9PEZI</name>
<comment type="caution">
    <text evidence="2">The sequence shown here is derived from an EMBL/GenBank/DDBJ whole genome shotgun (WGS) entry which is preliminary data.</text>
</comment>
<accession>A0A9P4SHE7</accession>
<evidence type="ECO:0000256" key="1">
    <source>
        <dbReference type="SAM" id="MobiDB-lite"/>
    </source>
</evidence>
<dbReference type="Proteomes" id="UP000799429">
    <property type="component" value="Unassembled WGS sequence"/>
</dbReference>
<reference evidence="2" key="1">
    <citation type="journal article" date="2020" name="Stud. Mycol.">
        <title>101 Dothideomycetes genomes: a test case for predicting lifestyles and emergence of pathogens.</title>
        <authorList>
            <person name="Haridas S."/>
            <person name="Albert R."/>
            <person name="Binder M."/>
            <person name="Bloem J."/>
            <person name="Labutti K."/>
            <person name="Salamov A."/>
            <person name="Andreopoulos B."/>
            <person name="Baker S."/>
            <person name="Barry K."/>
            <person name="Bills G."/>
            <person name="Bluhm B."/>
            <person name="Cannon C."/>
            <person name="Castanera R."/>
            <person name="Culley D."/>
            <person name="Daum C."/>
            <person name="Ezra D."/>
            <person name="Gonzalez J."/>
            <person name="Henrissat B."/>
            <person name="Kuo A."/>
            <person name="Liang C."/>
            <person name="Lipzen A."/>
            <person name="Lutzoni F."/>
            <person name="Magnuson J."/>
            <person name="Mondo S."/>
            <person name="Nolan M."/>
            <person name="Ohm R."/>
            <person name="Pangilinan J."/>
            <person name="Park H.-J."/>
            <person name="Ramirez L."/>
            <person name="Alfaro M."/>
            <person name="Sun H."/>
            <person name="Tritt A."/>
            <person name="Yoshinaga Y."/>
            <person name="Zwiers L.-H."/>
            <person name="Turgeon B."/>
            <person name="Goodwin S."/>
            <person name="Spatafora J."/>
            <person name="Crous P."/>
            <person name="Grigoriev I."/>
        </authorList>
    </citation>
    <scope>NUCLEOTIDE SEQUENCE</scope>
    <source>
        <strain evidence="2">CBS 101060</strain>
    </source>
</reference>
<feature type="compositionally biased region" description="Basic and acidic residues" evidence="1">
    <location>
        <begin position="110"/>
        <end position="129"/>
    </location>
</feature>
<protein>
    <submittedName>
        <fullName evidence="2">Uncharacterized protein</fullName>
    </submittedName>
</protein>